<keyword evidence="2" id="KW-0812">Transmembrane</keyword>
<evidence type="ECO:0000259" key="3">
    <source>
        <dbReference type="Pfam" id="PF03816"/>
    </source>
</evidence>
<accession>A0A2T1C1S7</accession>
<dbReference type="InterPro" id="IPR027381">
    <property type="entry name" value="LytR/CpsA/Psr_C"/>
</dbReference>
<comment type="similarity">
    <text evidence="1">Belongs to the LytR/CpsA/Psr (LCP) family.</text>
</comment>
<name>A0A2T1C1S7_9CYAN</name>
<dbReference type="InterPro" id="IPR050922">
    <property type="entry name" value="LytR/CpsA/Psr_CW_biosynth"/>
</dbReference>
<dbReference type="Pfam" id="PF03816">
    <property type="entry name" value="LytR_cpsA_psr"/>
    <property type="match status" value="1"/>
</dbReference>
<keyword evidence="2" id="KW-0472">Membrane</keyword>
<keyword evidence="6" id="KW-1185">Reference proteome</keyword>
<dbReference type="InterPro" id="IPR004474">
    <property type="entry name" value="LytR_CpsA_psr"/>
</dbReference>
<comment type="caution">
    <text evidence="5">The sequence shown here is derived from an EMBL/GenBank/DDBJ whole genome shotgun (WGS) entry which is preliminary data.</text>
</comment>
<evidence type="ECO:0000259" key="4">
    <source>
        <dbReference type="Pfam" id="PF13399"/>
    </source>
</evidence>
<evidence type="ECO:0000256" key="2">
    <source>
        <dbReference type="SAM" id="Phobius"/>
    </source>
</evidence>
<sequence>MKLDVSSPNSLSHIQDNIPPVGVSFADSPVSIGKQTGLSQKPMSGKWLKSVAWWCFWSSAFALTGTVSLLSGVIAGLFAPLPASVVNLPPAKAKIPVIADYHSQYSLARPVNLLVMGIDRVPEAVENSPQVFEGRSDTMVLLRLNPGEKNVKMLSIPRDTRVEFPGLKLAKINQANVDGGVVLAARVVSDTLNGVPIDRYLRISTGAFRELVDKLGGVRVFVPKRMQYEDRTQKLFIDLQPGWQILNGDQAEQFARFRQDEYGDVGRVQRQQALIKALREKLQEPSTIAHIPDLIGVMQKYIDTNLTPPEIFALIGFGLQLKSEQYQMVLLPGRFSLPDEYTASYWIMNPEAKDRIVQQYFSQPGTNLVSNNTRPPTRLSIAIQNASGEAKLPQSLITTLRNKGFRNVRTIKDWSEPIAKTEIIAEQGDTRGAIAVQRVLGFGQVEAASTGELQSDLTIRLGQDGIAAIEQILETEKQEKVKERSLGET</sequence>
<dbReference type="PANTHER" id="PTHR33392">
    <property type="entry name" value="POLYISOPRENYL-TEICHOIC ACID--PEPTIDOGLYCAN TEICHOIC ACID TRANSFERASE TAGU"/>
    <property type="match status" value="1"/>
</dbReference>
<feature type="domain" description="LytR/CpsA/Psr regulator C-terminal" evidence="4">
    <location>
        <begin position="379"/>
        <end position="464"/>
    </location>
</feature>
<dbReference type="Proteomes" id="UP000238762">
    <property type="component" value="Unassembled WGS sequence"/>
</dbReference>
<evidence type="ECO:0000313" key="5">
    <source>
        <dbReference type="EMBL" id="PSB02230.1"/>
    </source>
</evidence>
<dbReference type="AlphaFoldDB" id="A0A2T1C1S7"/>
<feature type="domain" description="Cell envelope-related transcriptional attenuator" evidence="3">
    <location>
        <begin position="135"/>
        <end position="283"/>
    </location>
</feature>
<dbReference type="Gene3D" id="3.40.630.190">
    <property type="entry name" value="LCP protein"/>
    <property type="match status" value="1"/>
</dbReference>
<protein>
    <submittedName>
        <fullName evidence="5">LytR family transcriptional regulator</fullName>
    </submittedName>
</protein>
<keyword evidence="2" id="KW-1133">Transmembrane helix</keyword>
<proteinExistence type="inferred from homology"/>
<dbReference type="EMBL" id="PVWJ01000068">
    <property type="protein sequence ID" value="PSB02230.1"/>
    <property type="molecule type" value="Genomic_DNA"/>
</dbReference>
<feature type="transmembrane region" description="Helical" evidence="2">
    <location>
        <begin position="51"/>
        <end position="79"/>
    </location>
</feature>
<reference evidence="5 6" key="1">
    <citation type="submission" date="2018-02" db="EMBL/GenBank/DDBJ databases">
        <authorList>
            <person name="Cohen D.B."/>
            <person name="Kent A.D."/>
        </authorList>
    </citation>
    <scope>NUCLEOTIDE SEQUENCE [LARGE SCALE GENOMIC DNA]</scope>
    <source>
        <strain evidence="5 6">CCAP 1448/3</strain>
    </source>
</reference>
<dbReference type="PANTHER" id="PTHR33392:SF6">
    <property type="entry name" value="POLYISOPRENYL-TEICHOIC ACID--PEPTIDOGLYCAN TEICHOIC ACID TRANSFERASE TAGU"/>
    <property type="match status" value="1"/>
</dbReference>
<dbReference type="OrthoDB" id="305468at2"/>
<dbReference type="Pfam" id="PF13399">
    <property type="entry name" value="LytR_C"/>
    <property type="match status" value="1"/>
</dbReference>
<evidence type="ECO:0000256" key="1">
    <source>
        <dbReference type="ARBA" id="ARBA00006068"/>
    </source>
</evidence>
<organism evidence="5 6">
    <name type="scientific">Merismopedia glauca CCAP 1448/3</name>
    <dbReference type="NCBI Taxonomy" id="1296344"/>
    <lineage>
        <taxon>Bacteria</taxon>
        <taxon>Bacillati</taxon>
        <taxon>Cyanobacteriota</taxon>
        <taxon>Cyanophyceae</taxon>
        <taxon>Synechococcales</taxon>
        <taxon>Merismopediaceae</taxon>
        <taxon>Merismopedia</taxon>
    </lineage>
</organism>
<dbReference type="RefSeq" id="WP_106289323.1">
    <property type="nucleotide sequence ID" value="NZ_CAWNTC010000084.1"/>
</dbReference>
<reference evidence="5 6" key="2">
    <citation type="submission" date="2018-03" db="EMBL/GenBank/DDBJ databases">
        <title>The ancient ancestry and fast evolution of plastids.</title>
        <authorList>
            <person name="Moore K.R."/>
            <person name="Magnabosco C."/>
            <person name="Momper L."/>
            <person name="Gold D.A."/>
            <person name="Bosak T."/>
            <person name="Fournier G.P."/>
        </authorList>
    </citation>
    <scope>NUCLEOTIDE SEQUENCE [LARGE SCALE GENOMIC DNA]</scope>
    <source>
        <strain evidence="5 6">CCAP 1448/3</strain>
    </source>
</reference>
<dbReference type="NCBIfam" id="TIGR00350">
    <property type="entry name" value="lytR_cpsA_psr"/>
    <property type="match status" value="1"/>
</dbReference>
<evidence type="ECO:0000313" key="6">
    <source>
        <dbReference type="Proteomes" id="UP000238762"/>
    </source>
</evidence>
<gene>
    <name evidence="5" type="ORF">C7B64_14230</name>
</gene>